<reference evidence="1" key="1">
    <citation type="journal article" date="2014" name="Front. Microbiol.">
        <title>High frequency of phylogenetically diverse reductive dehalogenase-homologous genes in deep subseafloor sedimentary metagenomes.</title>
        <authorList>
            <person name="Kawai M."/>
            <person name="Futagami T."/>
            <person name="Toyoda A."/>
            <person name="Takaki Y."/>
            <person name="Nishi S."/>
            <person name="Hori S."/>
            <person name="Arai W."/>
            <person name="Tsubouchi T."/>
            <person name="Morono Y."/>
            <person name="Uchiyama I."/>
            <person name="Ito T."/>
            <person name="Fujiyama A."/>
            <person name="Inagaki F."/>
            <person name="Takami H."/>
        </authorList>
    </citation>
    <scope>NUCLEOTIDE SEQUENCE</scope>
    <source>
        <strain evidence="1">Expedition CK06-06</strain>
    </source>
</reference>
<sequence>MSYTGVISGIFNGSATITVSYTEGDITKSDTVDVTVIFDPVCDT</sequence>
<evidence type="ECO:0000313" key="1">
    <source>
        <dbReference type="EMBL" id="GAI86973.1"/>
    </source>
</evidence>
<name>X1S295_9ZZZZ</name>
<gene>
    <name evidence="1" type="ORF">S12H4_20005</name>
</gene>
<organism evidence="1">
    <name type="scientific">marine sediment metagenome</name>
    <dbReference type="NCBI Taxonomy" id="412755"/>
    <lineage>
        <taxon>unclassified sequences</taxon>
        <taxon>metagenomes</taxon>
        <taxon>ecological metagenomes</taxon>
    </lineage>
</organism>
<dbReference type="AlphaFoldDB" id="X1S295"/>
<proteinExistence type="predicted"/>
<protein>
    <submittedName>
        <fullName evidence="1">Uncharacterized protein</fullName>
    </submittedName>
</protein>
<dbReference type="EMBL" id="BARW01010075">
    <property type="protein sequence ID" value="GAI86973.1"/>
    <property type="molecule type" value="Genomic_DNA"/>
</dbReference>
<comment type="caution">
    <text evidence="1">The sequence shown here is derived from an EMBL/GenBank/DDBJ whole genome shotgun (WGS) entry which is preliminary data.</text>
</comment>
<accession>X1S295</accession>